<organism evidence="1">
    <name type="scientific">freshwater metagenome</name>
    <dbReference type="NCBI Taxonomy" id="449393"/>
    <lineage>
        <taxon>unclassified sequences</taxon>
        <taxon>metagenomes</taxon>
        <taxon>ecological metagenomes</taxon>
    </lineage>
</organism>
<dbReference type="Gene3D" id="3.40.50.10470">
    <property type="entry name" value="Translation initiation factor eif-2b, domain 2"/>
    <property type="match status" value="1"/>
</dbReference>
<gene>
    <name evidence="1" type="ORF">UFOPK3376_00925</name>
</gene>
<proteinExistence type="predicted"/>
<accession>A0A6J7DUW7</accession>
<dbReference type="SUPFAM" id="SSF100950">
    <property type="entry name" value="NagB/RpiA/CoA transferase-like"/>
    <property type="match status" value="1"/>
</dbReference>
<evidence type="ECO:0000313" key="1">
    <source>
        <dbReference type="EMBL" id="CAB4872665.1"/>
    </source>
</evidence>
<sequence>MLVRETAAAIADLDLDPAGLVVACRRIVERHPTSGPLWWLCASLLAANDPFREAWGLADHVDDDPTPGQLVQLLPDDATVCIIGWPDLVGEALVRRGDATVLVIDTNDEGSSLVRRLQRSDVQAEAVPAAGVAAGVAASDLVIIEAVAAGPDGALCALGSHAAAAVAYCSEVPVWLVAGRGRRLPEPMWRVMCERLAAADDGWSQPVELVPLALATGVLGADGLLVAAAGALAAECPMAHELLRMSAM</sequence>
<protein>
    <submittedName>
        <fullName evidence="1">Unannotated protein</fullName>
    </submittedName>
</protein>
<dbReference type="EMBL" id="CAFBLP010000017">
    <property type="protein sequence ID" value="CAB4872665.1"/>
    <property type="molecule type" value="Genomic_DNA"/>
</dbReference>
<dbReference type="InterPro" id="IPR042529">
    <property type="entry name" value="IF_2B-like_C"/>
</dbReference>
<dbReference type="InterPro" id="IPR037171">
    <property type="entry name" value="NagB/RpiA_transferase-like"/>
</dbReference>
<reference evidence="1" key="1">
    <citation type="submission" date="2020-05" db="EMBL/GenBank/DDBJ databases">
        <authorList>
            <person name="Chiriac C."/>
            <person name="Salcher M."/>
            <person name="Ghai R."/>
            <person name="Kavagutti S V."/>
        </authorList>
    </citation>
    <scope>NUCLEOTIDE SEQUENCE</scope>
</reference>
<dbReference type="AlphaFoldDB" id="A0A6J7DUW7"/>
<name>A0A6J7DUW7_9ZZZZ</name>